<comment type="caution">
    <text evidence="1">The sequence shown here is derived from an EMBL/GenBank/DDBJ whole genome shotgun (WGS) entry which is preliminary data.</text>
</comment>
<proteinExistence type="predicted"/>
<dbReference type="Pfam" id="PF01044">
    <property type="entry name" value="Vinculin"/>
    <property type="match status" value="1"/>
</dbReference>
<name>A0A3S4ZXA9_9PLAT</name>
<sequence length="71" mass="8234">MARSKVAQENYLVFDDAYKWSLQMLTDAIDDTINLNELLTINEEHMLEDVNRCTEAVEVSYYSATTSKRLL</sequence>
<keyword evidence="2" id="KW-1185">Reference proteome</keyword>
<organism evidence="1 2">
    <name type="scientific">Protopolystoma xenopodis</name>
    <dbReference type="NCBI Taxonomy" id="117903"/>
    <lineage>
        <taxon>Eukaryota</taxon>
        <taxon>Metazoa</taxon>
        <taxon>Spiralia</taxon>
        <taxon>Lophotrochozoa</taxon>
        <taxon>Platyhelminthes</taxon>
        <taxon>Monogenea</taxon>
        <taxon>Polyopisthocotylea</taxon>
        <taxon>Polystomatidea</taxon>
        <taxon>Polystomatidae</taxon>
        <taxon>Protopolystoma</taxon>
    </lineage>
</organism>
<dbReference type="EMBL" id="CAAALY010020632">
    <property type="protein sequence ID" value="VEL14288.1"/>
    <property type="molecule type" value="Genomic_DNA"/>
</dbReference>
<gene>
    <name evidence="1" type="ORF">PXEA_LOCUS7728</name>
</gene>
<dbReference type="InterPro" id="IPR006077">
    <property type="entry name" value="Vinculin/catenin"/>
</dbReference>
<reference evidence="1" key="1">
    <citation type="submission" date="2018-11" db="EMBL/GenBank/DDBJ databases">
        <authorList>
            <consortium name="Pathogen Informatics"/>
        </authorList>
    </citation>
    <scope>NUCLEOTIDE SEQUENCE</scope>
</reference>
<evidence type="ECO:0000313" key="2">
    <source>
        <dbReference type="Proteomes" id="UP000784294"/>
    </source>
</evidence>
<dbReference type="Proteomes" id="UP000784294">
    <property type="component" value="Unassembled WGS sequence"/>
</dbReference>
<accession>A0A3S4ZXA9</accession>
<dbReference type="GO" id="GO:0007155">
    <property type="term" value="P:cell adhesion"/>
    <property type="evidence" value="ECO:0007669"/>
    <property type="project" value="InterPro"/>
</dbReference>
<protein>
    <submittedName>
        <fullName evidence="1">Uncharacterized protein</fullName>
    </submittedName>
</protein>
<dbReference type="AlphaFoldDB" id="A0A3S4ZXA9"/>
<dbReference type="OrthoDB" id="6376697at2759"/>
<dbReference type="GO" id="GO:0051015">
    <property type="term" value="F:actin filament binding"/>
    <property type="evidence" value="ECO:0007669"/>
    <property type="project" value="InterPro"/>
</dbReference>
<evidence type="ECO:0000313" key="1">
    <source>
        <dbReference type="EMBL" id="VEL14288.1"/>
    </source>
</evidence>